<accession>A0A1Q2LJF4</accession>
<organism evidence="1 2">
    <name type="scientific">Helicobacter bilis</name>
    <dbReference type="NCBI Taxonomy" id="37372"/>
    <lineage>
        <taxon>Bacteria</taxon>
        <taxon>Pseudomonadati</taxon>
        <taxon>Campylobacterota</taxon>
        <taxon>Epsilonproteobacteria</taxon>
        <taxon>Campylobacterales</taxon>
        <taxon>Helicobacteraceae</taxon>
        <taxon>Helicobacter</taxon>
    </lineage>
</organism>
<sequence length="59" mass="6693">MAKKETQQRVLVIKNFKNIGVSQMNSNYNLSDKLEKLVLNTSYMGDHHGGLVTITIEKN</sequence>
<evidence type="ECO:0000313" key="2">
    <source>
        <dbReference type="Proteomes" id="UP000188298"/>
    </source>
</evidence>
<dbReference type="RefSeq" id="WP_077389814.1">
    <property type="nucleotide sequence ID" value="NZ_CP019645.1"/>
</dbReference>
<gene>
    <name evidence="1" type="ORF">XJ32_11105</name>
</gene>
<reference evidence="1 2" key="1">
    <citation type="submission" date="2017-02" db="EMBL/GenBank/DDBJ databases">
        <title>Whole genome sequencing of Helicobacter bilis strain AAQJH.</title>
        <authorList>
            <person name="Conlan S."/>
            <person name="Thomas P.J."/>
            <person name="Mullikin J."/>
            <person name="Palmore T.N."/>
            <person name="Frank K.M."/>
            <person name="Segre J.A."/>
        </authorList>
    </citation>
    <scope>NUCLEOTIDE SEQUENCE [LARGE SCALE GENOMIC DNA]</scope>
    <source>
        <strain evidence="1 2">AAQJH</strain>
    </source>
</reference>
<dbReference type="AlphaFoldDB" id="A0A1Q2LJF4"/>
<protein>
    <submittedName>
        <fullName evidence="1">Uncharacterized protein</fullName>
    </submittedName>
</protein>
<dbReference type="KEGG" id="hbl:XJ32_11105"/>
<proteinExistence type="predicted"/>
<dbReference type="EMBL" id="CP019645">
    <property type="protein sequence ID" value="AQQ60533.1"/>
    <property type="molecule type" value="Genomic_DNA"/>
</dbReference>
<name>A0A1Q2LJF4_9HELI</name>
<evidence type="ECO:0000313" key="1">
    <source>
        <dbReference type="EMBL" id="AQQ60533.1"/>
    </source>
</evidence>
<dbReference type="Proteomes" id="UP000188298">
    <property type="component" value="Chromosome"/>
</dbReference>